<reference evidence="8" key="1">
    <citation type="journal article" date="2006" name="Science">
        <title>Ancient noncoding elements conserved in the human genome.</title>
        <authorList>
            <person name="Venkatesh B."/>
            <person name="Kirkness E.F."/>
            <person name="Loh Y.H."/>
            <person name="Halpern A.L."/>
            <person name="Lee A.P."/>
            <person name="Johnson J."/>
            <person name="Dandona N."/>
            <person name="Viswanathan L.D."/>
            <person name="Tay A."/>
            <person name="Venter J.C."/>
            <person name="Strausberg R.L."/>
            <person name="Brenner S."/>
        </authorList>
    </citation>
    <scope>NUCLEOTIDE SEQUENCE [LARGE SCALE GENOMIC DNA]</scope>
</reference>
<keyword evidence="4 5" id="KW-0694">RNA-binding</keyword>
<dbReference type="SMART" id="SM00360">
    <property type="entry name" value="RRM"/>
    <property type="match status" value="3"/>
</dbReference>
<reference evidence="8" key="3">
    <citation type="journal article" date="2014" name="Nature">
        <title>Elephant shark genome provides unique insights into gnathostome evolution.</title>
        <authorList>
            <consortium name="International Elephant Shark Genome Sequencing Consortium"/>
            <person name="Venkatesh B."/>
            <person name="Lee A.P."/>
            <person name="Ravi V."/>
            <person name="Maurya A.K."/>
            <person name="Lian M.M."/>
            <person name="Swann J.B."/>
            <person name="Ohta Y."/>
            <person name="Flajnik M.F."/>
            <person name="Sutoh Y."/>
            <person name="Kasahara M."/>
            <person name="Hoon S."/>
            <person name="Gangu V."/>
            <person name="Roy S.W."/>
            <person name="Irimia M."/>
            <person name="Korzh V."/>
            <person name="Kondrychyn I."/>
            <person name="Lim Z.W."/>
            <person name="Tay B.H."/>
            <person name="Tohari S."/>
            <person name="Kong K.W."/>
            <person name="Ho S."/>
            <person name="Lorente-Galdos B."/>
            <person name="Quilez J."/>
            <person name="Marques-Bonet T."/>
            <person name="Raney B.J."/>
            <person name="Ingham P.W."/>
            <person name="Tay A."/>
            <person name="Hillier L.W."/>
            <person name="Minx P."/>
            <person name="Boehm T."/>
            <person name="Wilson R.K."/>
            <person name="Brenner S."/>
            <person name="Warren W.C."/>
        </authorList>
    </citation>
    <scope>NUCLEOTIDE SEQUENCE [LARGE SCALE GENOMIC DNA]</scope>
</reference>
<accession>A0A4W3K7Z6</accession>
<dbReference type="GeneTree" id="ENSGT00940000158529"/>
<dbReference type="InterPro" id="IPR012677">
    <property type="entry name" value="Nucleotide-bd_a/b_plait_sf"/>
</dbReference>
<dbReference type="AlphaFoldDB" id="A0A4W3K7Z6"/>
<reference evidence="7" key="4">
    <citation type="submission" date="2025-08" db="UniProtKB">
        <authorList>
            <consortium name="Ensembl"/>
        </authorList>
    </citation>
    <scope>IDENTIFICATION</scope>
</reference>
<feature type="domain" description="RRM" evidence="6">
    <location>
        <begin position="107"/>
        <end position="184"/>
    </location>
</feature>
<dbReference type="Ensembl" id="ENSCMIT00000041133.1">
    <property type="protein sequence ID" value="ENSCMIP00000040560.1"/>
    <property type="gene ID" value="ENSCMIG00000016902.1"/>
</dbReference>
<keyword evidence="2" id="KW-0507">mRNA processing</keyword>
<dbReference type="CDD" id="cd12504">
    <property type="entry name" value="RRM2_hnRNPH_CRSF1_like"/>
    <property type="match status" value="1"/>
</dbReference>
<dbReference type="FunFam" id="3.30.70.330:FF:000071">
    <property type="entry name" value="heterogeneous nuclear ribonucleoprotein H isoform X1"/>
    <property type="match status" value="1"/>
</dbReference>
<dbReference type="OMA" id="WSCTAQD"/>
<dbReference type="PROSITE" id="PS50102">
    <property type="entry name" value="RRM"/>
    <property type="match status" value="3"/>
</dbReference>
<dbReference type="InterPro" id="IPR000504">
    <property type="entry name" value="RRM_dom"/>
</dbReference>
<organism evidence="7 8">
    <name type="scientific">Callorhinchus milii</name>
    <name type="common">Ghost shark</name>
    <dbReference type="NCBI Taxonomy" id="7868"/>
    <lineage>
        <taxon>Eukaryota</taxon>
        <taxon>Metazoa</taxon>
        <taxon>Chordata</taxon>
        <taxon>Craniata</taxon>
        <taxon>Vertebrata</taxon>
        <taxon>Chondrichthyes</taxon>
        <taxon>Holocephali</taxon>
        <taxon>Chimaeriformes</taxon>
        <taxon>Callorhinchidae</taxon>
        <taxon>Callorhinchus</taxon>
    </lineage>
</organism>
<evidence type="ECO:0000256" key="4">
    <source>
        <dbReference type="ARBA" id="ARBA00022884"/>
    </source>
</evidence>
<evidence type="ECO:0000256" key="5">
    <source>
        <dbReference type="PROSITE-ProRule" id="PRU00176"/>
    </source>
</evidence>
<keyword evidence="1" id="KW-0597">Phosphoprotein</keyword>
<reference evidence="7" key="5">
    <citation type="submission" date="2025-09" db="UniProtKB">
        <authorList>
            <consortium name="Ensembl"/>
        </authorList>
    </citation>
    <scope>IDENTIFICATION</scope>
</reference>
<evidence type="ECO:0000256" key="1">
    <source>
        <dbReference type="ARBA" id="ARBA00022553"/>
    </source>
</evidence>
<proteinExistence type="predicted"/>
<evidence type="ECO:0000256" key="2">
    <source>
        <dbReference type="ARBA" id="ARBA00022664"/>
    </source>
</evidence>
<evidence type="ECO:0000256" key="3">
    <source>
        <dbReference type="ARBA" id="ARBA00022737"/>
    </source>
</evidence>
<dbReference type="STRING" id="7868.ENSCMIP00000040560"/>
<sequence>MEQNRIFVVRARGLPWTCSVEDVLDFFSDCRVMNGVKGVHFLRTKAGKPSGEAIVEMESEEDINKALEKDRKYLGSRYIEVFQMSNSDVEAMLKRLHCNEKEMTEDGVVRLRGLPFSCTKDDISRFFSGLEIKEGGITMTQDRWGRNTGDAFVQFTSQEIADQALTKDREMIGPRYVEIFRSKRSEFHSQRGSSKKPQQCPSAQDIFDAESNAVAISKNAYEHIVEEEEVRGLNEQTSKVYLEPNHCIQRSDLYNVHMRGLPFNANGQDVVKFFYPLTPLRIIMEYGPDGKATGEADVHFASHEDAVIAMSKNKSCIQHRYIELFLNSSFSGSSTGKYNQGFQQRGKGSSSLSIYTSIKLLVERLR</sequence>
<dbReference type="PANTHER" id="PTHR13976">
    <property type="entry name" value="HETEROGENEOUS NUCLEAR RIBONUCLEOPROTEIN-RELATED"/>
    <property type="match status" value="1"/>
</dbReference>
<dbReference type="InterPro" id="IPR050666">
    <property type="entry name" value="ESRP"/>
</dbReference>
<dbReference type="InterPro" id="IPR035979">
    <property type="entry name" value="RBD_domain_sf"/>
</dbReference>
<name>A0A4W3K7Z6_CALMI</name>
<dbReference type="SUPFAM" id="SSF54928">
    <property type="entry name" value="RNA-binding domain, RBD"/>
    <property type="match status" value="3"/>
</dbReference>
<dbReference type="Pfam" id="PF00076">
    <property type="entry name" value="RRM_1"/>
    <property type="match status" value="2"/>
</dbReference>
<protein>
    <recommendedName>
        <fullName evidence="6">RRM domain-containing protein</fullName>
    </recommendedName>
</protein>
<dbReference type="InterPro" id="IPR034426">
    <property type="entry name" value="GRSF1_RRM3"/>
</dbReference>
<evidence type="ECO:0000259" key="6">
    <source>
        <dbReference type="PROSITE" id="PS50102"/>
    </source>
</evidence>
<dbReference type="FunFam" id="3.30.70.330:FF:000131">
    <property type="entry name" value="Heterogeneous nuclear ribonucleoprotein h3 isoform"/>
    <property type="match status" value="1"/>
</dbReference>
<reference evidence="8" key="2">
    <citation type="journal article" date="2007" name="PLoS Biol.">
        <title>Survey sequencing and comparative analysis of the elephant shark (Callorhinchus milii) genome.</title>
        <authorList>
            <person name="Venkatesh B."/>
            <person name="Kirkness E.F."/>
            <person name="Loh Y.H."/>
            <person name="Halpern A.L."/>
            <person name="Lee A.P."/>
            <person name="Johnson J."/>
            <person name="Dandona N."/>
            <person name="Viswanathan L.D."/>
            <person name="Tay A."/>
            <person name="Venter J.C."/>
            <person name="Strausberg R.L."/>
            <person name="Brenner S."/>
        </authorList>
    </citation>
    <scope>NUCLEOTIDE SEQUENCE [LARGE SCALE GENOMIC DNA]</scope>
</reference>
<dbReference type="CDD" id="cd12733">
    <property type="entry name" value="RRM3_GRSF1"/>
    <property type="match status" value="1"/>
</dbReference>
<dbReference type="Proteomes" id="UP000314986">
    <property type="component" value="Unassembled WGS sequence"/>
</dbReference>
<dbReference type="GO" id="GO:0006397">
    <property type="term" value="P:mRNA processing"/>
    <property type="evidence" value="ECO:0007669"/>
    <property type="project" value="UniProtKB-KW"/>
</dbReference>
<dbReference type="Gene3D" id="3.30.70.330">
    <property type="match status" value="3"/>
</dbReference>
<dbReference type="GO" id="GO:0003723">
    <property type="term" value="F:RNA binding"/>
    <property type="evidence" value="ECO:0007669"/>
    <property type="project" value="UniProtKB-UniRule"/>
</dbReference>
<feature type="domain" description="RRM" evidence="6">
    <location>
        <begin position="254"/>
        <end position="329"/>
    </location>
</feature>
<evidence type="ECO:0000313" key="8">
    <source>
        <dbReference type="Proteomes" id="UP000314986"/>
    </source>
</evidence>
<feature type="domain" description="RRM" evidence="6">
    <location>
        <begin position="7"/>
        <end position="86"/>
    </location>
</feature>
<keyword evidence="8" id="KW-1185">Reference proteome</keyword>
<dbReference type="InParanoid" id="A0A4W3K7Z6"/>
<keyword evidence="3" id="KW-0677">Repeat</keyword>
<evidence type="ECO:0000313" key="7">
    <source>
        <dbReference type="Ensembl" id="ENSCMIP00000040560.1"/>
    </source>
</evidence>